<dbReference type="PROSITE" id="PS50972">
    <property type="entry name" value="PTERIN_BINDING"/>
    <property type="match status" value="1"/>
</dbReference>
<dbReference type="InterPro" id="IPR011005">
    <property type="entry name" value="Dihydropteroate_synth-like_sf"/>
</dbReference>
<reference evidence="10 11" key="1">
    <citation type="submission" date="2018-10" db="EMBL/GenBank/DDBJ databases">
        <authorList>
            <person name="Chen W.-M."/>
        </authorList>
    </citation>
    <scope>NUCLEOTIDE SEQUENCE [LARGE SCALE GENOMIC DNA]</scope>
    <source>
        <strain evidence="10 11">THS-13</strain>
    </source>
</reference>
<dbReference type="InterPro" id="IPR045031">
    <property type="entry name" value="DHP_synth-like"/>
</dbReference>
<dbReference type="Gene3D" id="3.20.20.20">
    <property type="entry name" value="Dihydropteroate synthase-like"/>
    <property type="match status" value="1"/>
</dbReference>
<keyword evidence="7" id="KW-0460">Magnesium</keyword>
<keyword evidence="6" id="KW-0479">Metal-binding</keyword>
<proteinExistence type="predicted"/>
<dbReference type="FunCoup" id="A0A3N0VE07">
    <property type="interactions" value="500"/>
</dbReference>
<gene>
    <name evidence="10" type="primary">folP</name>
    <name evidence="10" type="ORF">ED208_07885</name>
</gene>
<dbReference type="GO" id="GO:0005829">
    <property type="term" value="C:cytosol"/>
    <property type="evidence" value="ECO:0007669"/>
    <property type="project" value="TreeGrafter"/>
</dbReference>
<dbReference type="CDD" id="cd00739">
    <property type="entry name" value="DHPS"/>
    <property type="match status" value="1"/>
</dbReference>
<evidence type="ECO:0000256" key="1">
    <source>
        <dbReference type="ARBA" id="ARBA00000012"/>
    </source>
</evidence>
<dbReference type="GO" id="GO:0004156">
    <property type="term" value="F:dihydropteroate synthase activity"/>
    <property type="evidence" value="ECO:0007669"/>
    <property type="project" value="UniProtKB-EC"/>
</dbReference>
<sequence>MGILNVTPDSFSDGGLWLQADQALAQARQMLEEGARLIDVGGESTRPGAAPVSEQEELDRVVPIIERLRRDLDCVISVDSMKPAVMRAAVAAGAGLINDVNALRAEGAVEAAAQTGAAVCLMHMQGEPRSMQAAPHYQDVLAEVHAALGARVAACLAAGIPRDRLLVDPGIGFGKSLEHNLRLLARLDVFADLGCPLLLGVSRKSLFGKLLGLPVGERLIPSVVTAALAIQQGAAIIRAHDVRATVQAVQTAQAIRQARRETQ</sequence>
<evidence type="ECO:0000256" key="4">
    <source>
        <dbReference type="ARBA" id="ARBA00012458"/>
    </source>
</evidence>
<dbReference type="InterPro" id="IPR000489">
    <property type="entry name" value="Pterin-binding_dom"/>
</dbReference>
<keyword evidence="8" id="KW-0289">Folate biosynthesis</keyword>
<keyword evidence="11" id="KW-1185">Reference proteome</keyword>
<comment type="catalytic activity">
    <reaction evidence="1">
        <text>(7,8-dihydropterin-6-yl)methyl diphosphate + 4-aminobenzoate = 7,8-dihydropteroate + diphosphate</text>
        <dbReference type="Rhea" id="RHEA:19949"/>
        <dbReference type="ChEBI" id="CHEBI:17836"/>
        <dbReference type="ChEBI" id="CHEBI:17839"/>
        <dbReference type="ChEBI" id="CHEBI:33019"/>
        <dbReference type="ChEBI" id="CHEBI:72950"/>
        <dbReference type="EC" id="2.5.1.15"/>
    </reaction>
</comment>
<dbReference type="Pfam" id="PF00809">
    <property type="entry name" value="Pterin_bind"/>
    <property type="match status" value="1"/>
</dbReference>
<evidence type="ECO:0000259" key="9">
    <source>
        <dbReference type="PROSITE" id="PS50972"/>
    </source>
</evidence>
<name>A0A3N0VE07_9GAMM</name>
<dbReference type="EC" id="2.5.1.15" evidence="4"/>
<comment type="pathway">
    <text evidence="3">Cofactor biosynthesis; tetrahydrofolate biosynthesis; 7,8-dihydrofolate from 2-amino-4-hydroxy-6-hydroxymethyl-7,8-dihydropteridine diphosphate and 4-aminobenzoate: step 1/2.</text>
</comment>
<comment type="cofactor">
    <cofactor evidence="2">
        <name>Mg(2+)</name>
        <dbReference type="ChEBI" id="CHEBI:18420"/>
    </cofactor>
</comment>
<evidence type="ECO:0000256" key="8">
    <source>
        <dbReference type="ARBA" id="ARBA00022909"/>
    </source>
</evidence>
<organism evidence="10 11">
    <name type="scientific">Stagnimonas aquatica</name>
    <dbReference type="NCBI Taxonomy" id="2689987"/>
    <lineage>
        <taxon>Bacteria</taxon>
        <taxon>Pseudomonadati</taxon>
        <taxon>Pseudomonadota</taxon>
        <taxon>Gammaproteobacteria</taxon>
        <taxon>Nevskiales</taxon>
        <taxon>Nevskiaceae</taxon>
        <taxon>Stagnimonas</taxon>
    </lineage>
</organism>
<evidence type="ECO:0000256" key="6">
    <source>
        <dbReference type="ARBA" id="ARBA00022723"/>
    </source>
</evidence>
<dbReference type="NCBIfam" id="TIGR01496">
    <property type="entry name" value="DHPS"/>
    <property type="match status" value="1"/>
</dbReference>
<dbReference type="PROSITE" id="PS00793">
    <property type="entry name" value="DHPS_2"/>
    <property type="match status" value="1"/>
</dbReference>
<dbReference type="InterPro" id="IPR006390">
    <property type="entry name" value="DHP_synth_dom"/>
</dbReference>
<evidence type="ECO:0000256" key="5">
    <source>
        <dbReference type="ARBA" id="ARBA00022679"/>
    </source>
</evidence>
<dbReference type="GO" id="GO:0046656">
    <property type="term" value="P:folic acid biosynthetic process"/>
    <property type="evidence" value="ECO:0007669"/>
    <property type="project" value="UniProtKB-KW"/>
</dbReference>
<dbReference type="GO" id="GO:0046654">
    <property type="term" value="P:tetrahydrofolate biosynthetic process"/>
    <property type="evidence" value="ECO:0007669"/>
    <property type="project" value="TreeGrafter"/>
</dbReference>
<dbReference type="PANTHER" id="PTHR20941:SF1">
    <property type="entry name" value="FOLIC ACID SYNTHESIS PROTEIN FOL1"/>
    <property type="match status" value="1"/>
</dbReference>
<dbReference type="InParanoid" id="A0A3N0VE07"/>
<dbReference type="SUPFAM" id="SSF51717">
    <property type="entry name" value="Dihydropteroate synthetase-like"/>
    <property type="match status" value="1"/>
</dbReference>
<protein>
    <recommendedName>
        <fullName evidence="4">dihydropteroate synthase</fullName>
        <ecNumber evidence="4">2.5.1.15</ecNumber>
    </recommendedName>
</protein>
<evidence type="ECO:0000256" key="3">
    <source>
        <dbReference type="ARBA" id="ARBA00004763"/>
    </source>
</evidence>
<evidence type="ECO:0000313" key="10">
    <source>
        <dbReference type="EMBL" id="ROH90894.1"/>
    </source>
</evidence>
<keyword evidence="5 10" id="KW-0808">Transferase</keyword>
<dbReference type="AlphaFoldDB" id="A0A3N0VE07"/>
<dbReference type="EMBL" id="RJVO01000003">
    <property type="protein sequence ID" value="ROH90894.1"/>
    <property type="molecule type" value="Genomic_DNA"/>
</dbReference>
<accession>A0A3N0VE07</accession>
<dbReference type="PANTHER" id="PTHR20941">
    <property type="entry name" value="FOLATE SYNTHESIS PROTEINS"/>
    <property type="match status" value="1"/>
</dbReference>
<evidence type="ECO:0000256" key="2">
    <source>
        <dbReference type="ARBA" id="ARBA00001946"/>
    </source>
</evidence>
<evidence type="ECO:0000313" key="11">
    <source>
        <dbReference type="Proteomes" id="UP000282106"/>
    </source>
</evidence>
<dbReference type="Proteomes" id="UP000282106">
    <property type="component" value="Unassembled WGS sequence"/>
</dbReference>
<comment type="caution">
    <text evidence="10">The sequence shown here is derived from an EMBL/GenBank/DDBJ whole genome shotgun (WGS) entry which is preliminary data.</text>
</comment>
<dbReference type="GO" id="GO:0046872">
    <property type="term" value="F:metal ion binding"/>
    <property type="evidence" value="ECO:0007669"/>
    <property type="project" value="UniProtKB-KW"/>
</dbReference>
<evidence type="ECO:0000256" key="7">
    <source>
        <dbReference type="ARBA" id="ARBA00022842"/>
    </source>
</evidence>
<feature type="domain" description="Pterin-binding" evidence="9">
    <location>
        <begin position="1"/>
        <end position="250"/>
    </location>
</feature>